<feature type="chain" id="PRO_5037985221" description="Peptidase inhibitor family I36" evidence="1">
    <location>
        <begin position="29"/>
        <end position="161"/>
    </location>
</feature>
<organism evidence="2 3">
    <name type="scientific">Streptomyces longispororuber</name>
    <dbReference type="NCBI Taxonomy" id="68230"/>
    <lineage>
        <taxon>Bacteria</taxon>
        <taxon>Bacillati</taxon>
        <taxon>Actinomycetota</taxon>
        <taxon>Actinomycetes</taxon>
        <taxon>Kitasatosporales</taxon>
        <taxon>Streptomycetaceae</taxon>
        <taxon>Streptomyces</taxon>
    </lineage>
</organism>
<dbReference type="AlphaFoldDB" id="A0A919E050"/>
<keyword evidence="3" id="KW-1185">Reference proteome</keyword>
<accession>A0A919E050</accession>
<dbReference type="Gene3D" id="2.60.20.10">
    <property type="entry name" value="Crystallins"/>
    <property type="match status" value="1"/>
</dbReference>
<dbReference type="EMBL" id="BNBT01000214">
    <property type="protein sequence ID" value="GHE96208.1"/>
    <property type="molecule type" value="Genomic_DNA"/>
</dbReference>
<protein>
    <recommendedName>
        <fullName evidence="4">Peptidase inhibitor family I36</fullName>
    </recommendedName>
</protein>
<proteinExistence type="predicted"/>
<keyword evidence="1" id="KW-0732">Signal</keyword>
<evidence type="ECO:0000313" key="3">
    <source>
        <dbReference type="Proteomes" id="UP000608024"/>
    </source>
</evidence>
<feature type="signal peptide" evidence="1">
    <location>
        <begin position="1"/>
        <end position="28"/>
    </location>
</feature>
<name>A0A919E050_9ACTN</name>
<gene>
    <name evidence="2" type="ORF">GCM10018785_71480</name>
</gene>
<evidence type="ECO:0000313" key="2">
    <source>
        <dbReference type="EMBL" id="GHE96208.1"/>
    </source>
</evidence>
<reference evidence="2" key="2">
    <citation type="submission" date="2020-09" db="EMBL/GenBank/DDBJ databases">
        <authorList>
            <person name="Sun Q."/>
            <person name="Ohkuma M."/>
        </authorList>
    </citation>
    <scope>NUCLEOTIDE SEQUENCE</scope>
    <source>
        <strain evidence="2">JCM 4784</strain>
    </source>
</reference>
<dbReference type="RefSeq" id="WP_190140362.1">
    <property type="nucleotide sequence ID" value="NZ_BNBT01000214.1"/>
</dbReference>
<evidence type="ECO:0000256" key="1">
    <source>
        <dbReference type="SAM" id="SignalP"/>
    </source>
</evidence>
<reference evidence="2" key="1">
    <citation type="journal article" date="2014" name="Int. J. Syst. Evol. Microbiol.">
        <title>Complete genome sequence of Corynebacterium casei LMG S-19264T (=DSM 44701T), isolated from a smear-ripened cheese.</title>
        <authorList>
            <consortium name="US DOE Joint Genome Institute (JGI-PGF)"/>
            <person name="Walter F."/>
            <person name="Albersmeier A."/>
            <person name="Kalinowski J."/>
            <person name="Ruckert C."/>
        </authorList>
    </citation>
    <scope>NUCLEOTIDE SEQUENCE</scope>
    <source>
        <strain evidence="2">JCM 4784</strain>
    </source>
</reference>
<sequence length="161" mass="18007">MKTLQKAAIAISGGALIASGFTALPAQAEPSSAKIDAYMAAVPHGKKVSNNEISYENGSVRVLMSATAASCRRGWYCVYEHNNYRGAMAQWSTTPAHCKKFKFSNYWKNKVSSFRETGGCERNNYFLKDAKKYQPDPFEPFEASKPYVRFNDRYDYAAKGL</sequence>
<comment type="caution">
    <text evidence="2">The sequence shown here is derived from an EMBL/GenBank/DDBJ whole genome shotgun (WGS) entry which is preliminary data.</text>
</comment>
<dbReference type="Pfam" id="PF03995">
    <property type="entry name" value="Inhibitor_I36"/>
    <property type="match status" value="1"/>
</dbReference>
<evidence type="ECO:0008006" key="4">
    <source>
        <dbReference type="Google" id="ProtNLM"/>
    </source>
</evidence>
<dbReference type="Proteomes" id="UP000608024">
    <property type="component" value="Unassembled WGS sequence"/>
</dbReference>